<accession>A0A0B0MF26</accession>
<comment type="caution">
    <text evidence="1">The sequence shown here is derived from an EMBL/GenBank/DDBJ whole genome shotgun (WGS) entry which is preliminary data.</text>
</comment>
<dbReference type="Proteomes" id="UP000032142">
    <property type="component" value="Unassembled WGS sequence"/>
</dbReference>
<gene>
    <name evidence="1" type="ORF">F383_38311</name>
</gene>
<evidence type="ECO:0000313" key="2">
    <source>
        <dbReference type="Proteomes" id="UP000032142"/>
    </source>
</evidence>
<dbReference type="AlphaFoldDB" id="A0A0B0MF26"/>
<organism evidence="1 2">
    <name type="scientific">Gossypium arboreum</name>
    <name type="common">Tree cotton</name>
    <name type="synonym">Gossypium nanking</name>
    <dbReference type="NCBI Taxonomy" id="29729"/>
    <lineage>
        <taxon>Eukaryota</taxon>
        <taxon>Viridiplantae</taxon>
        <taxon>Streptophyta</taxon>
        <taxon>Embryophyta</taxon>
        <taxon>Tracheophyta</taxon>
        <taxon>Spermatophyta</taxon>
        <taxon>Magnoliopsida</taxon>
        <taxon>eudicotyledons</taxon>
        <taxon>Gunneridae</taxon>
        <taxon>Pentapetalae</taxon>
        <taxon>rosids</taxon>
        <taxon>malvids</taxon>
        <taxon>Malvales</taxon>
        <taxon>Malvaceae</taxon>
        <taxon>Malvoideae</taxon>
        <taxon>Gossypium</taxon>
    </lineage>
</organism>
<dbReference type="EMBL" id="JRRC01075259">
    <property type="protein sequence ID" value="KHF99359.1"/>
    <property type="molecule type" value="Genomic_DNA"/>
</dbReference>
<sequence>MSGLKSRGLRAGIIPGLNSCRLVLVIGFKF</sequence>
<protein>
    <submittedName>
        <fullName evidence="1">Uncharacterized protein</fullName>
    </submittedName>
</protein>
<name>A0A0B0MF26_GOSAR</name>
<proteinExistence type="predicted"/>
<evidence type="ECO:0000313" key="1">
    <source>
        <dbReference type="EMBL" id="KHF99359.1"/>
    </source>
</evidence>
<reference evidence="2" key="1">
    <citation type="submission" date="2014-09" db="EMBL/GenBank/DDBJ databases">
        <authorList>
            <person name="Mudge J."/>
            <person name="Ramaraj T."/>
            <person name="Lindquist I.E."/>
            <person name="Bharti A.K."/>
            <person name="Sundararajan A."/>
            <person name="Cameron C.T."/>
            <person name="Woodward J.E."/>
            <person name="May G.D."/>
            <person name="Brubaker C."/>
            <person name="Broadhvest J."/>
            <person name="Wilkins T.A."/>
        </authorList>
    </citation>
    <scope>NUCLEOTIDE SEQUENCE</scope>
    <source>
        <strain evidence="2">cv. AKA8401</strain>
    </source>
</reference>
<keyword evidence="2" id="KW-1185">Reference proteome</keyword>